<dbReference type="PROSITE" id="PS50850">
    <property type="entry name" value="MFS"/>
    <property type="match status" value="1"/>
</dbReference>
<evidence type="ECO:0000256" key="5">
    <source>
        <dbReference type="ARBA" id="ARBA00023136"/>
    </source>
</evidence>
<dbReference type="GO" id="GO:0022857">
    <property type="term" value="F:transmembrane transporter activity"/>
    <property type="evidence" value="ECO:0007669"/>
    <property type="project" value="InterPro"/>
</dbReference>
<accession>A0A2T0N5Q4</accession>
<name>A0A2T0N5Q4_9ACTN</name>
<gene>
    <name evidence="8" type="ORF">B0I32_104466</name>
</gene>
<evidence type="ECO:0000256" key="2">
    <source>
        <dbReference type="ARBA" id="ARBA00022475"/>
    </source>
</evidence>
<organism evidence="8 9">
    <name type="scientific">Nonomuraea fuscirosea</name>
    <dbReference type="NCBI Taxonomy" id="1291556"/>
    <lineage>
        <taxon>Bacteria</taxon>
        <taxon>Bacillati</taxon>
        <taxon>Actinomycetota</taxon>
        <taxon>Actinomycetes</taxon>
        <taxon>Streptosporangiales</taxon>
        <taxon>Streptosporangiaceae</taxon>
        <taxon>Nonomuraea</taxon>
    </lineage>
</organism>
<keyword evidence="2" id="KW-1003">Cell membrane</keyword>
<dbReference type="SUPFAM" id="SSF103473">
    <property type="entry name" value="MFS general substrate transporter"/>
    <property type="match status" value="1"/>
</dbReference>
<evidence type="ECO:0000256" key="6">
    <source>
        <dbReference type="SAM" id="Phobius"/>
    </source>
</evidence>
<feature type="transmembrane region" description="Helical" evidence="6">
    <location>
        <begin position="240"/>
        <end position="264"/>
    </location>
</feature>
<feature type="transmembrane region" description="Helical" evidence="6">
    <location>
        <begin position="305"/>
        <end position="328"/>
    </location>
</feature>
<dbReference type="RefSeq" id="WP_106238014.1">
    <property type="nucleotide sequence ID" value="NZ_JBFAIB010000038.1"/>
</dbReference>
<keyword evidence="5 6" id="KW-0472">Membrane</keyword>
<comment type="caution">
    <text evidence="8">The sequence shown here is derived from an EMBL/GenBank/DDBJ whole genome shotgun (WGS) entry which is preliminary data.</text>
</comment>
<dbReference type="Pfam" id="PF07690">
    <property type="entry name" value="MFS_1"/>
    <property type="match status" value="1"/>
</dbReference>
<dbReference type="Gene3D" id="1.20.1250.20">
    <property type="entry name" value="MFS general substrate transporter like domains"/>
    <property type="match status" value="1"/>
</dbReference>
<feature type="transmembrane region" description="Helical" evidence="6">
    <location>
        <begin position="120"/>
        <end position="140"/>
    </location>
</feature>
<dbReference type="PANTHER" id="PTHR23513">
    <property type="entry name" value="INTEGRAL MEMBRANE EFFLUX PROTEIN-RELATED"/>
    <property type="match status" value="1"/>
</dbReference>
<comment type="subcellular location">
    <subcellularLocation>
        <location evidence="1">Cell membrane</location>
        <topology evidence="1">Multi-pass membrane protein</topology>
    </subcellularLocation>
</comment>
<feature type="domain" description="Major facilitator superfamily (MFS) profile" evidence="7">
    <location>
        <begin position="237"/>
        <end position="432"/>
    </location>
</feature>
<dbReference type="Proteomes" id="UP000238312">
    <property type="component" value="Unassembled WGS sequence"/>
</dbReference>
<dbReference type="PANTHER" id="PTHR23513:SF6">
    <property type="entry name" value="MAJOR FACILITATOR SUPERFAMILY ASSOCIATED DOMAIN-CONTAINING PROTEIN"/>
    <property type="match status" value="1"/>
</dbReference>
<feature type="transmembrane region" description="Helical" evidence="6">
    <location>
        <begin position="334"/>
        <end position="355"/>
    </location>
</feature>
<evidence type="ECO:0000256" key="4">
    <source>
        <dbReference type="ARBA" id="ARBA00022989"/>
    </source>
</evidence>
<sequence length="432" mass="45439">MASPPTTEPPTPGPAAAEPPTLWKNRDFLKLWSGESLSLVGSQVTVLAMPIVAYLWLNASVAEMGVLGALSRLPMVLFFVVGVWVDRMRRRPVLIWSDVIRAFMLATVPLLFVMDLLTLWWLYAVVFVMGVAGVLFEIAYRSYLPALVAPEHLGDGNSKLQLSDSVSKAVGPSLAGFLIATRSAPLVILVDAVSYVLSAAFLISIRKREDPPPPDSGGSMIGAIRAGFGWVMSHPVVRPLAIASAVYSFFDIGILQTLYIPYVIDGAGVPAGWVGGVLAVGGVGAVAGAWLSVRLMKGVGPGPTMFWSTVIGNSALILVPLAGGPLWLAIGVLAFSQLLVGLCTQVFVVNNITVLQSATPRELVGRVIATIWAMGLVPAPIGALVAGLIGEAVGMWPVVLTAAVIGAVVPMIVLALSPIPRMREMPQAPATT</sequence>
<dbReference type="InterPro" id="IPR020846">
    <property type="entry name" value="MFS_dom"/>
</dbReference>
<proteinExistence type="predicted"/>
<feature type="transmembrane region" description="Helical" evidence="6">
    <location>
        <begin position="69"/>
        <end position="86"/>
    </location>
</feature>
<evidence type="ECO:0000259" key="7">
    <source>
        <dbReference type="PROSITE" id="PS50850"/>
    </source>
</evidence>
<evidence type="ECO:0000313" key="8">
    <source>
        <dbReference type="EMBL" id="PRX67709.1"/>
    </source>
</evidence>
<keyword evidence="3 6" id="KW-0812">Transmembrane</keyword>
<dbReference type="GO" id="GO:0005886">
    <property type="term" value="C:plasma membrane"/>
    <property type="evidence" value="ECO:0007669"/>
    <property type="project" value="UniProtKB-SubCell"/>
</dbReference>
<reference evidence="8 9" key="1">
    <citation type="submission" date="2018-03" db="EMBL/GenBank/DDBJ databases">
        <title>Genomic Encyclopedia of Type Strains, Phase III (KMG-III): the genomes of soil and plant-associated and newly described type strains.</title>
        <authorList>
            <person name="Whitman W."/>
        </authorList>
    </citation>
    <scope>NUCLEOTIDE SEQUENCE [LARGE SCALE GENOMIC DNA]</scope>
    <source>
        <strain evidence="8 9">CGMCC 4.7104</strain>
    </source>
</reference>
<keyword evidence="4 6" id="KW-1133">Transmembrane helix</keyword>
<dbReference type="PRINTS" id="PR01988">
    <property type="entry name" value="EXPORTERBACE"/>
</dbReference>
<keyword evidence="9" id="KW-1185">Reference proteome</keyword>
<dbReference type="OrthoDB" id="9815525at2"/>
<evidence type="ECO:0000256" key="1">
    <source>
        <dbReference type="ARBA" id="ARBA00004651"/>
    </source>
</evidence>
<evidence type="ECO:0000313" key="9">
    <source>
        <dbReference type="Proteomes" id="UP000238312"/>
    </source>
</evidence>
<dbReference type="InterPro" id="IPR036259">
    <property type="entry name" value="MFS_trans_sf"/>
</dbReference>
<dbReference type="CDD" id="cd06173">
    <property type="entry name" value="MFS_MefA_like"/>
    <property type="match status" value="1"/>
</dbReference>
<feature type="transmembrane region" description="Helical" evidence="6">
    <location>
        <begin position="36"/>
        <end position="57"/>
    </location>
</feature>
<dbReference type="InterPro" id="IPR011701">
    <property type="entry name" value="MFS"/>
</dbReference>
<dbReference type="InterPro" id="IPR022324">
    <property type="entry name" value="Bacilysin_exporter_BacE_put"/>
</dbReference>
<protein>
    <submittedName>
        <fullName evidence="8">Putative MFS family arabinose efflux permease</fullName>
    </submittedName>
</protein>
<feature type="transmembrane region" description="Helical" evidence="6">
    <location>
        <begin position="395"/>
        <end position="416"/>
    </location>
</feature>
<evidence type="ECO:0000256" key="3">
    <source>
        <dbReference type="ARBA" id="ARBA00022692"/>
    </source>
</evidence>
<feature type="transmembrane region" description="Helical" evidence="6">
    <location>
        <begin position="270"/>
        <end position="293"/>
    </location>
</feature>
<dbReference type="AlphaFoldDB" id="A0A2T0N5Q4"/>
<feature type="transmembrane region" description="Helical" evidence="6">
    <location>
        <begin position="93"/>
        <end position="114"/>
    </location>
</feature>
<dbReference type="EMBL" id="PVNG01000004">
    <property type="protein sequence ID" value="PRX67709.1"/>
    <property type="molecule type" value="Genomic_DNA"/>
</dbReference>
<feature type="transmembrane region" description="Helical" evidence="6">
    <location>
        <begin position="367"/>
        <end position="389"/>
    </location>
</feature>